<evidence type="ECO:0000313" key="1">
    <source>
        <dbReference type="EMBL" id="WXA94535.1"/>
    </source>
</evidence>
<evidence type="ECO:0000313" key="2">
    <source>
        <dbReference type="Proteomes" id="UP001379533"/>
    </source>
</evidence>
<name>A0ABZ2KBS1_9BACT</name>
<dbReference type="Proteomes" id="UP001379533">
    <property type="component" value="Chromosome"/>
</dbReference>
<gene>
    <name evidence="1" type="ORF">LZC95_49980</name>
</gene>
<proteinExistence type="predicted"/>
<dbReference type="RefSeq" id="WP_394845144.1">
    <property type="nucleotide sequence ID" value="NZ_CP089982.1"/>
</dbReference>
<sequence>MTNSILKDSLGIDLARLRDDDVVQVPLGRLREALHEAFRTGILAGRHWKEREDDDSNGEA</sequence>
<organism evidence="1 2">
    <name type="scientific">Pendulispora brunnea</name>
    <dbReference type="NCBI Taxonomy" id="2905690"/>
    <lineage>
        <taxon>Bacteria</taxon>
        <taxon>Pseudomonadati</taxon>
        <taxon>Myxococcota</taxon>
        <taxon>Myxococcia</taxon>
        <taxon>Myxococcales</taxon>
        <taxon>Sorangiineae</taxon>
        <taxon>Pendulisporaceae</taxon>
        <taxon>Pendulispora</taxon>
    </lineage>
</organism>
<keyword evidence="2" id="KW-1185">Reference proteome</keyword>
<accession>A0ABZ2KBS1</accession>
<protein>
    <submittedName>
        <fullName evidence="1">Uncharacterized protein</fullName>
    </submittedName>
</protein>
<dbReference type="EMBL" id="CP089982">
    <property type="protein sequence ID" value="WXA94535.1"/>
    <property type="molecule type" value="Genomic_DNA"/>
</dbReference>
<reference evidence="1 2" key="1">
    <citation type="submission" date="2021-12" db="EMBL/GenBank/DDBJ databases">
        <title>Discovery of the Pendulisporaceae a myxobacterial family with distinct sporulation behavior and unique specialized metabolism.</title>
        <authorList>
            <person name="Garcia R."/>
            <person name="Popoff A."/>
            <person name="Bader C.D."/>
            <person name="Loehr J."/>
            <person name="Walesch S."/>
            <person name="Walt C."/>
            <person name="Boldt J."/>
            <person name="Bunk B."/>
            <person name="Haeckl F.J.F.P.J."/>
            <person name="Gunesch A.P."/>
            <person name="Birkelbach J."/>
            <person name="Nuebel U."/>
            <person name="Pietschmann T."/>
            <person name="Bach T."/>
            <person name="Mueller R."/>
        </authorList>
    </citation>
    <scope>NUCLEOTIDE SEQUENCE [LARGE SCALE GENOMIC DNA]</scope>
    <source>
        <strain evidence="1 2">MSr12523</strain>
    </source>
</reference>